<dbReference type="InterPro" id="IPR052155">
    <property type="entry name" value="Biofilm_reg_signaling"/>
</dbReference>
<feature type="domain" description="GGDEF" evidence="7">
    <location>
        <begin position="351"/>
        <end position="487"/>
    </location>
</feature>
<proteinExistence type="predicted"/>
<feature type="transmembrane region" description="Helical" evidence="5">
    <location>
        <begin position="183"/>
        <end position="203"/>
    </location>
</feature>
<evidence type="ECO:0000259" key="7">
    <source>
        <dbReference type="PROSITE" id="PS50887"/>
    </source>
</evidence>
<dbReference type="SUPFAM" id="SSF55073">
    <property type="entry name" value="Nucleotide cyclase"/>
    <property type="match status" value="1"/>
</dbReference>
<dbReference type="Proteomes" id="UP000092840">
    <property type="component" value="Unassembled WGS sequence"/>
</dbReference>
<name>A0A1C3JSK2_9GAMM</name>
<reference evidence="8 11" key="1">
    <citation type="submission" date="2016-06" db="EMBL/GenBank/DDBJ databases">
        <authorList>
            <person name="Kjaerup R.B."/>
            <person name="Dalgaard T.S."/>
            <person name="Juul-Madsen H.R."/>
        </authorList>
    </citation>
    <scope>NUCLEOTIDE SEQUENCE [LARGE SCALE GENOMIC DNA]</scope>
    <source>
        <strain evidence="8 11">CECT 5115</strain>
    </source>
</reference>
<keyword evidence="8" id="KW-0378">Hydrolase</keyword>
<dbReference type="PROSITE" id="PS50112">
    <property type="entry name" value="PAS"/>
    <property type="match status" value="1"/>
</dbReference>
<evidence type="ECO:0000313" key="8">
    <source>
        <dbReference type="EMBL" id="SBT18208.1"/>
    </source>
</evidence>
<dbReference type="Gene3D" id="3.30.70.270">
    <property type="match status" value="1"/>
</dbReference>
<evidence type="ECO:0000313" key="9">
    <source>
        <dbReference type="EMBL" id="SBT22588.1"/>
    </source>
</evidence>
<feature type="domain" description="PAS" evidence="6">
    <location>
        <begin position="213"/>
        <end position="268"/>
    </location>
</feature>
<dbReference type="GO" id="GO:0016020">
    <property type="term" value="C:membrane"/>
    <property type="evidence" value="ECO:0007669"/>
    <property type="project" value="UniProtKB-SubCell"/>
</dbReference>
<dbReference type="CDD" id="cd01949">
    <property type="entry name" value="GGDEF"/>
    <property type="match status" value="1"/>
</dbReference>
<dbReference type="AlphaFoldDB" id="A0A1C3JSK2"/>
<dbReference type="Gene3D" id="3.30.450.20">
    <property type="entry name" value="PAS domain"/>
    <property type="match status" value="1"/>
</dbReference>
<keyword evidence="3 5" id="KW-1133">Transmembrane helix</keyword>
<gene>
    <name evidence="8" type="primary">gmr_10</name>
    <name evidence="9" type="synonym">gmr_15</name>
    <name evidence="8" type="ORF">MGA5115_02329</name>
    <name evidence="9" type="ORF">MGA5116_03211</name>
</gene>
<keyword evidence="10" id="KW-1185">Reference proteome</keyword>
<dbReference type="RefSeq" id="WP_067036657.1">
    <property type="nucleotide sequence ID" value="NZ_FLRA01000017.1"/>
</dbReference>
<dbReference type="EC" id="3.1.4.52" evidence="8"/>
<dbReference type="CDD" id="cd00130">
    <property type="entry name" value="PAS"/>
    <property type="match status" value="1"/>
</dbReference>
<dbReference type="InterPro" id="IPR035965">
    <property type="entry name" value="PAS-like_dom_sf"/>
</dbReference>
<comment type="subcellular location">
    <subcellularLocation>
        <location evidence="1">Membrane</location>
        <topology evidence="1">Multi-pass membrane protein</topology>
    </subcellularLocation>
</comment>
<dbReference type="Pfam" id="PF00990">
    <property type="entry name" value="GGDEF"/>
    <property type="match status" value="1"/>
</dbReference>
<reference evidence="9 10" key="2">
    <citation type="submission" date="2016-06" db="EMBL/GenBank/DDBJ databases">
        <authorList>
            <person name="Rodrigo-Torres L."/>
            <person name="Arahal D.R."/>
        </authorList>
    </citation>
    <scope>NUCLEOTIDE SEQUENCE [LARGE SCALE GENOMIC DNA]</scope>
    <source>
        <strain evidence="9 10">CECT 5116</strain>
    </source>
</reference>
<evidence type="ECO:0000256" key="5">
    <source>
        <dbReference type="SAM" id="Phobius"/>
    </source>
</evidence>
<dbReference type="PANTHER" id="PTHR44757:SF2">
    <property type="entry name" value="BIOFILM ARCHITECTURE MAINTENANCE PROTEIN MBAA"/>
    <property type="match status" value="1"/>
</dbReference>
<evidence type="ECO:0000313" key="10">
    <source>
        <dbReference type="Proteomes" id="UP000092840"/>
    </source>
</evidence>
<dbReference type="GO" id="GO:0071111">
    <property type="term" value="F:cyclic-guanylate-specific phosphodiesterase activity"/>
    <property type="evidence" value="ECO:0007669"/>
    <property type="project" value="UniProtKB-EC"/>
</dbReference>
<feature type="transmembrane region" description="Helical" evidence="5">
    <location>
        <begin position="12"/>
        <end position="33"/>
    </location>
</feature>
<dbReference type="Proteomes" id="UP000092871">
    <property type="component" value="Unassembled WGS sequence"/>
</dbReference>
<dbReference type="GO" id="GO:0006355">
    <property type="term" value="P:regulation of DNA-templated transcription"/>
    <property type="evidence" value="ECO:0007669"/>
    <property type="project" value="InterPro"/>
</dbReference>
<evidence type="ECO:0000256" key="1">
    <source>
        <dbReference type="ARBA" id="ARBA00004141"/>
    </source>
</evidence>
<evidence type="ECO:0000256" key="3">
    <source>
        <dbReference type="ARBA" id="ARBA00022989"/>
    </source>
</evidence>
<dbReference type="PANTHER" id="PTHR44757">
    <property type="entry name" value="DIGUANYLATE CYCLASE DGCP"/>
    <property type="match status" value="1"/>
</dbReference>
<dbReference type="EMBL" id="FLRB01000019">
    <property type="protein sequence ID" value="SBT22588.1"/>
    <property type="molecule type" value="Genomic_DNA"/>
</dbReference>
<evidence type="ECO:0000256" key="4">
    <source>
        <dbReference type="ARBA" id="ARBA00023136"/>
    </source>
</evidence>
<dbReference type="EMBL" id="FLRA01000017">
    <property type="protein sequence ID" value="SBT18208.1"/>
    <property type="molecule type" value="Genomic_DNA"/>
</dbReference>
<dbReference type="NCBIfam" id="TIGR00254">
    <property type="entry name" value="GGDEF"/>
    <property type="match status" value="1"/>
</dbReference>
<protein>
    <submittedName>
        <fullName evidence="8">Cyclic di-GMP phosphodiesterase Gmr</fullName>
        <ecNumber evidence="8">3.1.4.52</ecNumber>
    </submittedName>
</protein>
<dbReference type="SUPFAM" id="SSF55785">
    <property type="entry name" value="PYP-like sensor domain (PAS domain)"/>
    <property type="match status" value="1"/>
</dbReference>
<organism evidence="8 11">
    <name type="scientific">Marinomonas gallaica</name>
    <dbReference type="NCBI Taxonomy" id="1806667"/>
    <lineage>
        <taxon>Bacteria</taxon>
        <taxon>Pseudomonadati</taxon>
        <taxon>Pseudomonadota</taxon>
        <taxon>Gammaproteobacteria</taxon>
        <taxon>Oceanospirillales</taxon>
        <taxon>Oceanospirillaceae</taxon>
        <taxon>Marinomonas</taxon>
    </lineage>
</organism>
<dbReference type="InterPro" id="IPR000014">
    <property type="entry name" value="PAS"/>
</dbReference>
<keyword evidence="2 5" id="KW-0812">Transmembrane</keyword>
<dbReference type="SMART" id="SM00267">
    <property type="entry name" value="GGDEF"/>
    <property type="match status" value="1"/>
</dbReference>
<keyword evidence="4 5" id="KW-0472">Membrane</keyword>
<sequence>MNWRKGSISPFLTYSIILFFIFDGTALGLNIWLTQSIQSQTIELNLAGRQRMLSQKMVKEFLYAPPSATNQTQLTTLKESVSLFDRTLSAFRNGGTTINTDNTLVTIESFQHRPYYPLVEQGWNNWLPLRTQVLSYINTPSPSLYVALNQAFAEQNNLLLNNMNALALAIEQQARYETGKIRFLQAIALLLGMINFVTAYWLYRNRINALEHEKTLIEALLQDMPSAVAVTDDDGLIVQANRKFMTLLAIDSDALNRQKIHDLIVPLDDQSNLYQLSNLAFKHAILKVEKSSAFDNGRHMAIWQIEDVSHDMAEREHLTSLAYKDPLTSLENRVAFEDHLKALNQTSGNDALHAIMFLDLNNFKHINDNFGHNKGDIILREVGLRLKQFISPDIKIARHGGDEFTILLQNIEDEKHAICCAKEIIEALKTPYYIGLETLHIDASIGITSFKGQQEDPSHLITNADRAMYQAKLKPDTPNIHCAPFNG</sequence>
<dbReference type="InterPro" id="IPR029787">
    <property type="entry name" value="Nucleotide_cyclase"/>
</dbReference>
<evidence type="ECO:0000259" key="6">
    <source>
        <dbReference type="PROSITE" id="PS50112"/>
    </source>
</evidence>
<dbReference type="Pfam" id="PF00989">
    <property type="entry name" value="PAS"/>
    <property type="match status" value="1"/>
</dbReference>
<dbReference type="PROSITE" id="PS50887">
    <property type="entry name" value="GGDEF"/>
    <property type="match status" value="1"/>
</dbReference>
<evidence type="ECO:0000256" key="2">
    <source>
        <dbReference type="ARBA" id="ARBA00022692"/>
    </source>
</evidence>
<dbReference type="InterPro" id="IPR000160">
    <property type="entry name" value="GGDEF_dom"/>
</dbReference>
<dbReference type="InterPro" id="IPR043128">
    <property type="entry name" value="Rev_trsase/Diguanyl_cyclase"/>
</dbReference>
<dbReference type="Pfam" id="PF13675">
    <property type="entry name" value="PilJ"/>
    <property type="match status" value="1"/>
</dbReference>
<dbReference type="InterPro" id="IPR013767">
    <property type="entry name" value="PAS_fold"/>
</dbReference>
<dbReference type="InterPro" id="IPR029095">
    <property type="entry name" value="NarX-like_N"/>
</dbReference>
<evidence type="ECO:0000313" key="11">
    <source>
        <dbReference type="Proteomes" id="UP000092871"/>
    </source>
</evidence>
<dbReference type="SMART" id="SM00091">
    <property type="entry name" value="PAS"/>
    <property type="match status" value="1"/>
</dbReference>
<accession>A0A1C3JSK2</accession>